<dbReference type="EMBL" id="AP019416">
    <property type="protein sequence ID" value="BBI51427.1"/>
    <property type="molecule type" value="Genomic_DNA"/>
</dbReference>
<dbReference type="PANTHER" id="PTHR10948:SF23">
    <property type="entry name" value="TRANSPOSASE INSI FOR INSERTION SEQUENCE ELEMENT IS30A-RELATED"/>
    <property type="match status" value="1"/>
</dbReference>
<protein>
    <submittedName>
        <fullName evidence="1">Uncharacterized protein</fullName>
    </submittedName>
</protein>
<evidence type="ECO:0000313" key="2">
    <source>
        <dbReference type="Proteomes" id="UP000289555"/>
    </source>
</evidence>
<sequence>MINIVAKQLRKEWSPDQISGFMAPLIGIGVSHQWIYSLIWGDKVRGGDLWRHLRQPKRRSNHRAHAKSAGLGKIPNRVGIEWRPADVDDRLTIGHWEGDTGLKGTSSPDWLP</sequence>
<accession>A0ABM7GKZ1</accession>
<evidence type="ECO:0000313" key="1">
    <source>
        <dbReference type="EMBL" id="BBI51427.1"/>
    </source>
</evidence>
<dbReference type="Proteomes" id="UP000289555">
    <property type="component" value="Chromosome"/>
</dbReference>
<dbReference type="InterPro" id="IPR051917">
    <property type="entry name" value="Transposase-Integrase"/>
</dbReference>
<proteinExistence type="predicted"/>
<name>A0ABM7GKZ1_9GAMM</name>
<reference evidence="2" key="1">
    <citation type="journal article" date="2019" name="Microbiol. Resour. Announc.">
        <title>Complete Genome Sequence of Halomonas olivaria, a Moderately Halophilic Bacterium Isolated from Olive Processing Effluents, Obtained by Nanopore Sequencing.</title>
        <authorList>
            <person name="Nagata S."/>
            <person name="Ii K.M."/>
            <person name="Tsukimi T."/>
            <person name="Miura M.C."/>
            <person name="Galipon J."/>
            <person name="Arakawa K."/>
        </authorList>
    </citation>
    <scope>NUCLEOTIDE SEQUENCE [LARGE SCALE GENOMIC DNA]</scope>
    <source>
        <strain evidence="2">TYRC17</strain>
    </source>
</reference>
<gene>
    <name evidence="1" type="ORF">HORIV_38480</name>
</gene>
<dbReference type="PANTHER" id="PTHR10948">
    <property type="entry name" value="TRANSPOSASE"/>
    <property type="match status" value="1"/>
</dbReference>
<organism evidence="1 2">
    <name type="scientific">Vreelandella olivaria</name>
    <dbReference type="NCBI Taxonomy" id="390919"/>
    <lineage>
        <taxon>Bacteria</taxon>
        <taxon>Pseudomonadati</taxon>
        <taxon>Pseudomonadota</taxon>
        <taxon>Gammaproteobacteria</taxon>
        <taxon>Oceanospirillales</taxon>
        <taxon>Halomonadaceae</taxon>
        <taxon>Vreelandella</taxon>
    </lineage>
</organism>
<keyword evidence="2" id="KW-1185">Reference proteome</keyword>